<reference evidence="3" key="1">
    <citation type="journal article" date="2019" name="Int. J. Syst. Evol. Microbiol.">
        <title>The Global Catalogue of Microorganisms (GCM) 10K type strain sequencing project: providing services to taxonomists for standard genome sequencing and annotation.</title>
        <authorList>
            <consortium name="The Broad Institute Genomics Platform"/>
            <consortium name="The Broad Institute Genome Sequencing Center for Infectious Disease"/>
            <person name="Wu L."/>
            <person name="Ma J."/>
        </authorList>
    </citation>
    <scope>NUCLEOTIDE SEQUENCE [LARGE SCALE GENOMIC DNA]</scope>
    <source>
        <strain evidence="3">JCM 13249</strain>
    </source>
</reference>
<comment type="caution">
    <text evidence="2">The sequence shown here is derived from an EMBL/GenBank/DDBJ whole genome shotgun (WGS) entry which is preliminary data.</text>
</comment>
<organism evidence="2 3">
    <name type="scientific">Luedemannella helvata</name>
    <dbReference type="NCBI Taxonomy" id="349315"/>
    <lineage>
        <taxon>Bacteria</taxon>
        <taxon>Bacillati</taxon>
        <taxon>Actinomycetota</taxon>
        <taxon>Actinomycetes</taxon>
        <taxon>Micromonosporales</taxon>
        <taxon>Micromonosporaceae</taxon>
        <taxon>Luedemannella</taxon>
    </lineage>
</organism>
<evidence type="ECO:0000313" key="3">
    <source>
        <dbReference type="Proteomes" id="UP001500655"/>
    </source>
</evidence>
<dbReference type="EMBL" id="BAAALS010000005">
    <property type="protein sequence ID" value="GAA1744919.1"/>
    <property type="molecule type" value="Genomic_DNA"/>
</dbReference>
<protein>
    <recommendedName>
        <fullName evidence="4">Flagellar protein FlbD</fullName>
    </recommendedName>
</protein>
<feature type="region of interest" description="Disordered" evidence="1">
    <location>
        <begin position="66"/>
        <end position="85"/>
    </location>
</feature>
<dbReference type="PANTHER" id="PTHR39185">
    <property type="entry name" value="SWARMING MOTILITY PROTEIN SWRD"/>
    <property type="match status" value="1"/>
</dbReference>
<evidence type="ECO:0008006" key="4">
    <source>
        <dbReference type="Google" id="ProtNLM"/>
    </source>
</evidence>
<accession>A0ABN2JZP6</accession>
<dbReference type="InterPro" id="IPR009384">
    <property type="entry name" value="SwrD-like"/>
</dbReference>
<sequence length="96" mass="10873">MILVTRPDGVVFALNPDLVQRVDATPSTVVRLVDGTEYAIAESVPRFVELVREHRAAIIALARQMEDDPELEPPTADDIYDDRPVDNVVHLQRRKR</sequence>
<dbReference type="Pfam" id="PF06289">
    <property type="entry name" value="FlbD"/>
    <property type="match status" value="1"/>
</dbReference>
<dbReference type="PANTHER" id="PTHR39185:SF1">
    <property type="entry name" value="SWARMING MOTILITY PROTEIN SWRD"/>
    <property type="match status" value="1"/>
</dbReference>
<proteinExistence type="predicted"/>
<dbReference type="Proteomes" id="UP001500655">
    <property type="component" value="Unassembled WGS sequence"/>
</dbReference>
<gene>
    <name evidence="2" type="ORF">GCM10009681_14820</name>
</gene>
<evidence type="ECO:0000313" key="2">
    <source>
        <dbReference type="EMBL" id="GAA1744919.1"/>
    </source>
</evidence>
<keyword evidence="3" id="KW-1185">Reference proteome</keyword>
<evidence type="ECO:0000256" key="1">
    <source>
        <dbReference type="SAM" id="MobiDB-lite"/>
    </source>
</evidence>
<name>A0ABN2JZP6_9ACTN</name>